<comment type="caution">
    <text evidence="9">The sequence shown here is derived from an EMBL/GenBank/DDBJ whole genome shotgun (WGS) entry which is preliminary data.</text>
</comment>
<evidence type="ECO:0000256" key="1">
    <source>
        <dbReference type="ARBA" id="ARBA00003439"/>
    </source>
</evidence>
<dbReference type="GO" id="GO:0000027">
    <property type="term" value="P:ribosomal large subunit assembly"/>
    <property type="evidence" value="ECO:0007669"/>
    <property type="project" value="TreeGrafter"/>
</dbReference>
<evidence type="ECO:0000256" key="2">
    <source>
        <dbReference type="ARBA" id="ARBA00004604"/>
    </source>
</evidence>
<dbReference type="GO" id="GO:0006364">
    <property type="term" value="P:rRNA processing"/>
    <property type="evidence" value="ECO:0007669"/>
    <property type="project" value="InterPro"/>
</dbReference>
<keyword evidence="10" id="KW-1185">Reference proteome</keyword>
<dbReference type="GO" id="GO:0019843">
    <property type="term" value="F:rRNA binding"/>
    <property type="evidence" value="ECO:0007669"/>
    <property type="project" value="InterPro"/>
</dbReference>
<name>A0AA35SS01_GEOBA</name>
<dbReference type="PROSITE" id="PS50833">
    <property type="entry name" value="BRIX"/>
    <property type="match status" value="1"/>
</dbReference>
<evidence type="ECO:0000256" key="7">
    <source>
        <dbReference type="SAM" id="MobiDB-lite"/>
    </source>
</evidence>
<dbReference type="AlphaFoldDB" id="A0AA35SS01"/>
<dbReference type="Proteomes" id="UP001174909">
    <property type="component" value="Unassembled WGS sequence"/>
</dbReference>
<keyword evidence="6" id="KW-0539">Nucleus</keyword>
<evidence type="ECO:0000256" key="4">
    <source>
        <dbReference type="ARBA" id="ARBA00020522"/>
    </source>
</evidence>
<evidence type="ECO:0000259" key="8">
    <source>
        <dbReference type="PROSITE" id="PS50833"/>
    </source>
</evidence>
<dbReference type="EMBL" id="CASHTH010002716">
    <property type="protein sequence ID" value="CAI8034207.1"/>
    <property type="molecule type" value="Genomic_DNA"/>
</dbReference>
<evidence type="ECO:0000256" key="3">
    <source>
        <dbReference type="ARBA" id="ARBA00006369"/>
    </source>
</evidence>
<accession>A0AA35SS01</accession>
<organism evidence="9 10">
    <name type="scientific">Geodia barretti</name>
    <name type="common">Barrett's horny sponge</name>
    <dbReference type="NCBI Taxonomy" id="519541"/>
    <lineage>
        <taxon>Eukaryota</taxon>
        <taxon>Metazoa</taxon>
        <taxon>Porifera</taxon>
        <taxon>Demospongiae</taxon>
        <taxon>Heteroscleromorpha</taxon>
        <taxon>Tetractinellida</taxon>
        <taxon>Astrophorina</taxon>
        <taxon>Geodiidae</taxon>
        <taxon>Geodia</taxon>
    </lineage>
</organism>
<protein>
    <recommendedName>
        <fullName evidence="4">Ribosome biogenesis protein BRX1 homolog</fullName>
    </recommendedName>
</protein>
<feature type="compositionally biased region" description="Acidic residues" evidence="7">
    <location>
        <begin position="98"/>
        <end position="109"/>
    </location>
</feature>
<feature type="domain" description="Brix" evidence="8">
    <location>
        <begin position="1"/>
        <end position="45"/>
    </location>
</feature>
<evidence type="ECO:0000313" key="9">
    <source>
        <dbReference type="EMBL" id="CAI8034207.1"/>
    </source>
</evidence>
<proteinExistence type="inferred from homology"/>
<dbReference type="PANTHER" id="PTHR13634:SF0">
    <property type="entry name" value="RIBOSOME BIOGENESIS PROTEIN BRX1 HOMOLOG"/>
    <property type="match status" value="1"/>
</dbReference>
<dbReference type="InterPro" id="IPR026532">
    <property type="entry name" value="BRX1"/>
</dbReference>
<sequence>MASILVLMSVRYYSVLQIVDGGGGLTEIGPRFVLQLIKVFSGSFGGPTLYENPHYITPNAHRRATKLAAAFRYKNRVEAKKSLGKRRADETRGLPQDPLEDIFNEPTDT</sequence>
<evidence type="ECO:0000313" key="10">
    <source>
        <dbReference type="Proteomes" id="UP001174909"/>
    </source>
</evidence>
<keyword evidence="5" id="KW-0690">Ribosome biogenesis</keyword>
<comment type="similarity">
    <text evidence="3">Belongs to the BRX1 family.</text>
</comment>
<comment type="function">
    <text evidence="1">Required for biogenesis of the 60S ribosomal subunit.</text>
</comment>
<comment type="subcellular location">
    <subcellularLocation>
        <location evidence="2">Nucleus</location>
        <location evidence="2">Nucleolus</location>
    </subcellularLocation>
</comment>
<reference evidence="9" key="1">
    <citation type="submission" date="2023-03" db="EMBL/GenBank/DDBJ databases">
        <authorList>
            <person name="Steffen K."/>
            <person name="Cardenas P."/>
        </authorList>
    </citation>
    <scope>NUCLEOTIDE SEQUENCE</scope>
</reference>
<dbReference type="GO" id="GO:0005730">
    <property type="term" value="C:nucleolus"/>
    <property type="evidence" value="ECO:0007669"/>
    <property type="project" value="UniProtKB-SubCell"/>
</dbReference>
<dbReference type="PANTHER" id="PTHR13634">
    <property type="entry name" value="RIBOSOME BIOGENESIS PROTEIN BRIX"/>
    <property type="match status" value="1"/>
</dbReference>
<evidence type="ECO:0000256" key="6">
    <source>
        <dbReference type="ARBA" id="ARBA00023242"/>
    </source>
</evidence>
<feature type="region of interest" description="Disordered" evidence="7">
    <location>
        <begin position="79"/>
        <end position="109"/>
    </location>
</feature>
<evidence type="ECO:0000256" key="5">
    <source>
        <dbReference type="ARBA" id="ARBA00022517"/>
    </source>
</evidence>
<dbReference type="InterPro" id="IPR007109">
    <property type="entry name" value="Brix"/>
</dbReference>
<feature type="compositionally biased region" description="Basic and acidic residues" evidence="7">
    <location>
        <begin position="79"/>
        <end position="92"/>
    </location>
</feature>
<gene>
    <name evidence="9" type="ORF">GBAR_LOCUS19281</name>
</gene>